<dbReference type="InterPro" id="IPR006140">
    <property type="entry name" value="D-isomer_DH_NAD-bd"/>
</dbReference>
<dbReference type="RefSeq" id="WP_129583636.1">
    <property type="nucleotide sequence ID" value="NZ_FRAF01000022.1"/>
</dbReference>
<dbReference type="GO" id="GO:0016618">
    <property type="term" value="F:hydroxypyruvate reductase [NAD(P)H] activity"/>
    <property type="evidence" value="ECO:0007669"/>
    <property type="project" value="TreeGrafter"/>
</dbReference>
<evidence type="ECO:0000256" key="3">
    <source>
        <dbReference type="RuleBase" id="RU003719"/>
    </source>
</evidence>
<feature type="domain" description="D-isomer specific 2-hydroxyacid dehydrogenase catalytic" evidence="4">
    <location>
        <begin position="10"/>
        <end position="321"/>
    </location>
</feature>
<gene>
    <name evidence="6" type="ORF">SAMN05443507_12237</name>
</gene>
<keyword evidence="7" id="KW-1185">Reference proteome</keyword>
<dbReference type="InterPro" id="IPR050223">
    <property type="entry name" value="D-isomer_2-hydroxyacid_DH"/>
</dbReference>
<dbReference type="InterPro" id="IPR029753">
    <property type="entry name" value="D-isomer_DH_CS"/>
</dbReference>
<dbReference type="EMBL" id="FRAF01000022">
    <property type="protein sequence ID" value="SHK77791.1"/>
    <property type="molecule type" value="Genomic_DNA"/>
</dbReference>
<dbReference type="GO" id="GO:0051287">
    <property type="term" value="F:NAD binding"/>
    <property type="evidence" value="ECO:0007669"/>
    <property type="project" value="InterPro"/>
</dbReference>
<accession>A0A1M6V8U0</accession>
<comment type="similarity">
    <text evidence="1 3">Belongs to the D-isomer specific 2-hydroxyacid dehydrogenase family.</text>
</comment>
<dbReference type="CDD" id="cd05301">
    <property type="entry name" value="GDH"/>
    <property type="match status" value="1"/>
</dbReference>
<protein>
    <submittedName>
        <fullName evidence="6">Glyoxylate reductase</fullName>
    </submittedName>
</protein>
<name>A0A1M6V8U0_9BACL</name>
<dbReference type="Proteomes" id="UP000184016">
    <property type="component" value="Unassembled WGS sequence"/>
</dbReference>
<dbReference type="GO" id="GO:0030267">
    <property type="term" value="F:glyoxylate reductase (NADPH) activity"/>
    <property type="evidence" value="ECO:0007669"/>
    <property type="project" value="TreeGrafter"/>
</dbReference>
<evidence type="ECO:0000259" key="4">
    <source>
        <dbReference type="Pfam" id="PF00389"/>
    </source>
</evidence>
<dbReference type="InterPro" id="IPR036291">
    <property type="entry name" value="NAD(P)-bd_dom_sf"/>
</dbReference>
<dbReference type="OrthoDB" id="9805416at2"/>
<feature type="domain" description="D-isomer specific 2-hydroxyacid dehydrogenase NAD-binding" evidence="5">
    <location>
        <begin position="111"/>
        <end position="289"/>
    </location>
</feature>
<dbReference type="InterPro" id="IPR029752">
    <property type="entry name" value="D-isomer_DH_CS1"/>
</dbReference>
<keyword evidence="2 3" id="KW-0560">Oxidoreductase</keyword>
<evidence type="ECO:0000256" key="2">
    <source>
        <dbReference type="ARBA" id="ARBA00023002"/>
    </source>
</evidence>
<dbReference type="Pfam" id="PF02826">
    <property type="entry name" value="2-Hacid_dh_C"/>
    <property type="match status" value="1"/>
</dbReference>
<organism evidence="6 7">
    <name type="scientific">Alicyclobacillus tolerans</name>
    <dbReference type="NCBI Taxonomy" id="90970"/>
    <lineage>
        <taxon>Bacteria</taxon>
        <taxon>Bacillati</taxon>
        <taxon>Bacillota</taxon>
        <taxon>Bacilli</taxon>
        <taxon>Bacillales</taxon>
        <taxon>Alicyclobacillaceae</taxon>
        <taxon>Alicyclobacillus</taxon>
    </lineage>
</organism>
<evidence type="ECO:0000259" key="5">
    <source>
        <dbReference type="Pfam" id="PF02826"/>
    </source>
</evidence>
<dbReference type="Pfam" id="PF00389">
    <property type="entry name" value="2-Hacid_dh"/>
    <property type="match status" value="1"/>
</dbReference>
<dbReference type="SUPFAM" id="SSF52283">
    <property type="entry name" value="Formate/glycerate dehydrogenase catalytic domain-like"/>
    <property type="match status" value="1"/>
</dbReference>
<sequence>MRKAKVYVPDTVAVEAIDMLRQDFEVVYTPKENAVTPLSELLERLQDVDGLLVYPRVPIDKNLLDQAPNLRVVSNIAVGYDNFDLSEMAKQKVVGTHTPDVLTETTADLAFGLLLAAARRIPEADAFVKSGQWHANVPNLLAGTDVYGRIIGIVGMGRIGTAVARRALGFGMRVLYYNRRRRSDIENTMHVHYVHLDHLLQTSDFVVVLTPLTEETVHLIGRSQLEQMKPDAYLINVARGKVVDEQALIFALQNGWIRGAGLDVYENEPLPSNHPFLHMNQVVTLPHIGSSTVETRKAMALLAAENLRCALLDEKPPHMVNPEVWDGK</sequence>
<dbReference type="InterPro" id="IPR006139">
    <property type="entry name" value="D-isomer_2_OHA_DH_cat_dom"/>
</dbReference>
<dbReference type="PANTHER" id="PTHR10996">
    <property type="entry name" value="2-HYDROXYACID DEHYDROGENASE-RELATED"/>
    <property type="match status" value="1"/>
</dbReference>
<dbReference type="Gene3D" id="3.40.50.720">
    <property type="entry name" value="NAD(P)-binding Rossmann-like Domain"/>
    <property type="match status" value="2"/>
</dbReference>
<evidence type="ECO:0000256" key="1">
    <source>
        <dbReference type="ARBA" id="ARBA00005854"/>
    </source>
</evidence>
<evidence type="ECO:0000313" key="6">
    <source>
        <dbReference type="EMBL" id="SHK77791.1"/>
    </source>
</evidence>
<dbReference type="GO" id="GO:0005829">
    <property type="term" value="C:cytosol"/>
    <property type="evidence" value="ECO:0007669"/>
    <property type="project" value="TreeGrafter"/>
</dbReference>
<dbReference type="PROSITE" id="PS00065">
    <property type="entry name" value="D_2_HYDROXYACID_DH_1"/>
    <property type="match status" value="1"/>
</dbReference>
<dbReference type="STRING" id="1830138.SAMN05443507_12237"/>
<proteinExistence type="inferred from homology"/>
<dbReference type="SUPFAM" id="SSF51735">
    <property type="entry name" value="NAD(P)-binding Rossmann-fold domains"/>
    <property type="match status" value="1"/>
</dbReference>
<dbReference type="FunFam" id="3.40.50.720:FF:000462">
    <property type="entry name" value="Glyoxylate reductase (NADP+)"/>
    <property type="match status" value="1"/>
</dbReference>
<dbReference type="PANTHER" id="PTHR10996:SF283">
    <property type="entry name" value="GLYOXYLATE_HYDROXYPYRUVATE REDUCTASE B"/>
    <property type="match status" value="1"/>
</dbReference>
<dbReference type="AlphaFoldDB" id="A0A1M6V8U0"/>
<reference evidence="7" key="1">
    <citation type="submission" date="2016-11" db="EMBL/GenBank/DDBJ databases">
        <authorList>
            <person name="Varghese N."/>
            <person name="Submissions S."/>
        </authorList>
    </citation>
    <scope>NUCLEOTIDE SEQUENCE [LARGE SCALE GENOMIC DNA]</scope>
    <source>
        <strain evidence="7">USBA-503</strain>
    </source>
</reference>
<evidence type="ECO:0000313" key="7">
    <source>
        <dbReference type="Proteomes" id="UP000184016"/>
    </source>
</evidence>
<dbReference type="PROSITE" id="PS00671">
    <property type="entry name" value="D_2_HYDROXYACID_DH_3"/>
    <property type="match status" value="1"/>
</dbReference>